<dbReference type="Proteomes" id="UP000838756">
    <property type="component" value="Unassembled WGS sequence"/>
</dbReference>
<keyword evidence="2" id="KW-1185">Reference proteome</keyword>
<dbReference type="EMBL" id="CAKXAJ010025097">
    <property type="protein sequence ID" value="CAH2234911.1"/>
    <property type="molecule type" value="Genomic_DNA"/>
</dbReference>
<proteinExistence type="predicted"/>
<accession>A0A8S4RCC9</accession>
<reference evidence="1" key="1">
    <citation type="submission" date="2022-03" db="EMBL/GenBank/DDBJ databases">
        <authorList>
            <person name="Lindestad O."/>
        </authorList>
    </citation>
    <scope>NUCLEOTIDE SEQUENCE</scope>
</reference>
<name>A0A8S4RCC9_9NEOP</name>
<evidence type="ECO:0000313" key="1">
    <source>
        <dbReference type="EMBL" id="CAH2234911.1"/>
    </source>
</evidence>
<sequence>MVDKLKVRKYCRLGYLFVKFSLENALASWLIECLCEYTTKASRWLKWTQRRYWSGCSQGKEMSGICS</sequence>
<gene>
    <name evidence="1" type="primary">jg4145</name>
    <name evidence="1" type="ORF">PAEG_LOCUS12632</name>
</gene>
<dbReference type="AlphaFoldDB" id="A0A8S4RCC9"/>
<protein>
    <submittedName>
        <fullName evidence="1">Jg4145 protein</fullName>
    </submittedName>
</protein>
<comment type="caution">
    <text evidence="1">The sequence shown here is derived from an EMBL/GenBank/DDBJ whole genome shotgun (WGS) entry which is preliminary data.</text>
</comment>
<evidence type="ECO:0000313" key="2">
    <source>
        <dbReference type="Proteomes" id="UP000838756"/>
    </source>
</evidence>
<organism evidence="1 2">
    <name type="scientific">Pararge aegeria aegeria</name>
    <dbReference type="NCBI Taxonomy" id="348720"/>
    <lineage>
        <taxon>Eukaryota</taxon>
        <taxon>Metazoa</taxon>
        <taxon>Ecdysozoa</taxon>
        <taxon>Arthropoda</taxon>
        <taxon>Hexapoda</taxon>
        <taxon>Insecta</taxon>
        <taxon>Pterygota</taxon>
        <taxon>Neoptera</taxon>
        <taxon>Endopterygota</taxon>
        <taxon>Lepidoptera</taxon>
        <taxon>Glossata</taxon>
        <taxon>Ditrysia</taxon>
        <taxon>Papilionoidea</taxon>
        <taxon>Nymphalidae</taxon>
        <taxon>Satyrinae</taxon>
        <taxon>Satyrini</taxon>
        <taxon>Parargina</taxon>
        <taxon>Pararge</taxon>
    </lineage>
</organism>